<evidence type="ECO:0000313" key="3">
    <source>
        <dbReference type="Proteomes" id="UP000244005"/>
    </source>
</evidence>
<evidence type="ECO:0000313" key="2">
    <source>
        <dbReference type="EMBL" id="PTQ28122.1"/>
    </source>
</evidence>
<dbReference type="AlphaFoldDB" id="A0A2R6W2T2"/>
<accession>A0A2R6W2T2</accession>
<keyword evidence="3" id="KW-1185">Reference proteome</keyword>
<dbReference type="InterPro" id="IPR022552">
    <property type="entry name" value="UPF_Ycf55"/>
</dbReference>
<gene>
    <name evidence="2" type="ORF">MARPO_0173s0025</name>
</gene>
<proteinExistence type="predicted"/>
<name>A0A2R6W2T2_MARPO</name>
<feature type="compositionally biased region" description="Basic residues" evidence="1">
    <location>
        <begin position="200"/>
        <end position="212"/>
    </location>
</feature>
<dbReference type="OrthoDB" id="2020436at2759"/>
<protein>
    <submittedName>
        <fullName evidence="2">Uncharacterized protein</fullName>
    </submittedName>
</protein>
<reference evidence="3" key="1">
    <citation type="journal article" date="2017" name="Cell">
        <title>Insights into land plant evolution garnered from the Marchantia polymorpha genome.</title>
        <authorList>
            <person name="Bowman J.L."/>
            <person name="Kohchi T."/>
            <person name="Yamato K.T."/>
            <person name="Jenkins J."/>
            <person name="Shu S."/>
            <person name="Ishizaki K."/>
            <person name="Yamaoka S."/>
            <person name="Nishihama R."/>
            <person name="Nakamura Y."/>
            <person name="Berger F."/>
            <person name="Adam C."/>
            <person name="Aki S.S."/>
            <person name="Althoff F."/>
            <person name="Araki T."/>
            <person name="Arteaga-Vazquez M.A."/>
            <person name="Balasubrmanian S."/>
            <person name="Barry K."/>
            <person name="Bauer D."/>
            <person name="Boehm C.R."/>
            <person name="Briginshaw L."/>
            <person name="Caballero-Perez J."/>
            <person name="Catarino B."/>
            <person name="Chen F."/>
            <person name="Chiyoda S."/>
            <person name="Chovatia M."/>
            <person name="Davies K.M."/>
            <person name="Delmans M."/>
            <person name="Demura T."/>
            <person name="Dierschke T."/>
            <person name="Dolan L."/>
            <person name="Dorantes-Acosta A.E."/>
            <person name="Eklund D.M."/>
            <person name="Florent S.N."/>
            <person name="Flores-Sandoval E."/>
            <person name="Fujiyama A."/>
            <person name="Fukuzawa H."/>
            <person name="Galik B."/>
            <person name="Grimanelli D."/>
            <person name="Grimwood J."/>
            <person name="Grossniklaus U."/>
            <person name="Hamada T."/>
            <person name="Haseloff J."/>
            <person name="Hetherington A.J."/>
            <person name="Higo A."/>
            <person name="Hirakawa Y."/>
            <person name="Hundley H.N."/>
            <person name="Ikeda Y."/>
            <person name="Inoue K."/>
            <person name="Inoue S.I."/>
            <person name="Ishida S."/>
            <person name="Jia Q."/>
            <person name="Kakita M."/>
            <person name="Kanazawa T."/>
            <person name="Kawai Y."/>
            <person name="Kawashima T."/>
            <person name="Kennedy M."/>
            <person name="Kinose K."/>
            <person name="Kinoshita T."/>
            <person name="Kohara Y."/>
            <person name="Koide E."/>
            <person name="Komatsu K."/>
            <person name="Kopischke S."/>
            <person name="Kubo M."/>
            <person name="Kyozuka J."/>
            <person name="Lagercrantz U."/>
            <person name="Lin S.S."/>
            <person name="Lindquist E."/>
            <person name="Lipzen A.M."/>
            <person name="Lu C.W."/>
            <person name="De Luna E."/>
            <person name="Martienssen R.A."/>
            <person name="Minamino N."/>
            <person name="Mizutani M."/>
            <person name="Mizutani M."/>
            <person name="Mochizuki N."/>
            <person name="Monte I."/>
            <person name="Mosher R."/>
            <person name="Nagasaki H."/>
            <person name="Nakagami H."/>
            <person name="Naramoto S."/>
            <person name="Nishitani K."/>
            <person name="Ohtani M."/>
            <person name="Okamoto T."/>
            <person name="Okumura M."/>
            <person name="Phillips J."/>
            <person name="Pollak B."/>
            <person name="Reinders A."/>
            <person name="Rovekamp M."/>
            <person name="Sano R."/>
            <person name="Sawa S."/>
            <person name="Schmid M.W."/>
            <person name="Shirakawa M."/>
            <person name="Solano R."/>
            <person name="Spunde A."/>
            <person name="Suetsugu N."/>
            <person name="Sugano S."/>
            <person name="Sugiyama A."/>
            <person name="Sun R."/>
            <person name="Suzuki Y."/>
            <person name="Takenaka M."/>
            <person name="Takezawa D."/>
            <person name="Tomogane H."/>
            <person name="Tsuzuki M."/>
            <person name="Ueda T."/>
            <person name="Umeda M."/>
            <person name="Ward J.M."/>
            <person name="Watanabe Y."/>
            <person name="Yazaki K."/>
            <person name="Yokoyama R."/>
            <person name="Yoshitake Y."/>
            <person name="Yotsui I."/>
            <person name="Zachgo S."/>
            <person name="Schmutz J."/>
        </authorList>
    </citation>
    <scope>NUCLEOTIDE SEQUENCE [LARGE SCALE GENOMIC DNA]</scope>
    <source>
        <strain evidence="3">Tak-1</strain>
    </source>
</reference>
<dbReference type="PANTHER" id="PTHR36807">
    <property type="entry name" value="PHOSPHOGLYCOLATE PHOSPHATASE"/>
    <property type="match status" value="1"/>
</dbReference>
<feature type="region of interest" description="Disordered" evidence="1">
    <location>
        <begin position="188"/>
        <end position="218"/>
    </location>
</feature>
<sequence>MAIAATSCTRFGLLPVNAKSTEPFRSSGCINPLPPSSRSADVELLPNQAAGLKHHDSCTILLRSSELCGGRISYPQTSYRLRTHLRSPITCHLGRHSSSSRRVSHGLGAVECQWQFLRTAMEIRPRTDRGAAMVCRGAAAAAVAEIATLKPFLDKLVLFGTVLYYYITGVSAVPRLPELASAGRRISSAPKLAAPSQKPVNKKPAQRQRKARQQVSSAETWHALDAKLFRALSLDESESVEVEEQHSPNPVLSLQAFARGPREYLLYTTLQNLRKEVDSITEADQELGLSQWRDLSLSVLCRAVLPVCTNWVSQDLTMMNSDLGSGVSAAGHSIASEKMSLTQTRVLESMTDFLRNTESMQTYLTKSGKADLYADLIFFLRFGSIRTGGCCDYRSFSRFAGKALEDMVVVVAEVVATLFLDSCSSVASLSPQSETWQAFLLPSILSTRSLERFRNEVALNGWLNLNFTSVAAMFEDRFDLWTLQRRPIASVDKKQVKDTSPGNGEKEIKRAGLRLTRLQLPARRSDELKALTGWRYYYSLYLEFSDVVGPILGMLFTRLGEAVSFLLVRLIGRSLGLVYQGIRQSVRWSPK</sequence>
<evidence type="ECO:0000256" key="1">
    <source>
        <dbReference type="SAM" id="MobiDB-lite"/>
    </source>
</evidence>
<dbReference type="EMBL" id="KZ772843">
    <property type="protein sequence ID" value="PTQ28122.1"/>
    <property type="molecule type" value="Genomic_DNA"/>
</dbReference>
<dbReference type="Pfam" id="PF12452">
    <property type="entry name" value="DUF3685"/>
    <property type="match status" value="2"/>
</dbReference>
<dbReference type="Proteomes" id="UP000244005">
    <property type="component" value="Unassembled WGS sequence"/>
</dbReference>
<organism evidence="2 3">
    <name type="scientific">Marchantia polymorpha</name>
    <name type="common">Common liverwort</name>
    <name type="synonym">Marchantia aquatica</name>
    <dbReference type="NCBI Taxonomy" id="3197"/>
    <lineage>
        <taxon>Eukaryota</taxon>
        <taxon>Viridiplantae</taxon>
        <taxon>Streptophyta</taxon>
        <taxon>Embryophyta</taxon>
        <taxon>Marchantiophyta</taxon>
        <taxon>Marchantiopsida</taxon>
        <taxon>Marchantiidae</taxon>
        <taxon>Marchantiales</taxon>
        <taxon>Marchantiaceae</taxon>
        <taxon>Marchantia</taxon>
    </lineage>
</organism>
<dbReference type="PANTHER" id="PTHR36807:SF2">
    <property type="entry name" value="PHOSPHOGLYCOLATE PHOSPHATASE"/>
    <property type="match status" value="1"/>
</dbReference>
<dbReference type="Gramene" id="Mp6g06800.1">
    <property type="protein sequence ID" value="Mp6g06800.1.cds"/>
    <property type="gene ID" value="Mp6g06800"/>
</dbReference>